<comment type="function">
    <text evidence="2">Component of the COP9 signalosome complex (CSN), a complex involved in various cellular and developmental processes.</text>
</comment>
<dbReference type="InterPro" id="IPR037518">
    <property type="entry name" value="MPN"/>
</dbReference>
<protein>
    <recommendedName>
        <fullName evidence="2">COP9 signalosome complex subunit 6</fullName>
    </recommendedName>
</protein>
<comment type="subcellular location">
    <subcellularLocation>
        <location evidence="2">Cytoplasm</location>
    </subcellularLocation>
    <subcellularLocation>
        <location evidence="2">Nucleus</location>
    </subcellularLocation>
</comment>
<comment type="similarity">
    <text evidence="1 2">Belongs to the peptidase M67A family. CSN6 subfamily.</text>
</comment>
<dbReference type="GO" id="GO:0000338">
    <property type="term" value="P:protein deneddylation"/>
    <property type="evidence" value="ECO:0007669"/>
    <property type="project" value="InterPro"/>
</dbReference>
<proteinExistence type="inferred from homology"/>
<keyword evidence="2" id="KW-0736">Signalosome</keyword>
<dbReference type="GO" id="GO:0008237">
    <property type="term" value="F:metallopeptidase activity"/>
    <property type="evidence" value="ECO:0007669"/>
    <property type="project" value="InterPro"/>
</dbReference>
<feature type="compositionally biased region" description="Low complexity" evidence="3">
    <location>
        <begin position="309"/>
        <end position="322"/>
    </location>
</feature>
<dbReference type="STRING" id="1262450.S3CNU5"/>
<organism evidence="5 6">
    <name type="scientific">Ophiostoma piceae (strain UAMH 11346)</name>
    <name type="common">Sap stain fungus</name>
    <dbReference type="NCBI Taxonomy" id="1262450"/>
    <lineage>
        <taxon>Eukaryota</taxon>
        <taxon>Fungi</taxon>
        <taxon>Dikarya</taxon>
        <taxon>Ascomycota</taxon>
        <taxon>Pezizomycotina</taxon>
        <taxon>Sordariomycetes</taxon>
        <taxon>Sordariomycetidae</taxon>
        <taxon>Ophiostomatales</taxon>
        <taxon>Ophiostomataceae</taxon>
        <taxon>Ophiostoma</taxon>
    </lineage>
</organism>
<name>S3CNU5_OPHP1</name>
<feature type="domain" description="MPN" evidence="4">
    <location>
        <begin position="20"/>
        <end position="169"/>
    </location>
</feature>
<evidence type="ECO:0000259" key="4">
    <source>
        <dbReference type="PROSITE" id="PS50249"/>
    </source>
</evidence>
<keyword evidence="2" id="KW-0963">Cytoplasm</keyword>
<dbReference type="PANTHER" id="PTHR10540:SF8">
    <property type="entry name" value="COP9 SIGNALOSOME COMPLEX SUBUNIT 6"/>
    <property type="match status" value="1"/>
</dbReference>
<dbReference type="InterPro" id="IPR000555">
    <property type="entry name" value="JAMM/MPN+_dom"/>
</dbReference>
<dbReference type="Proteomes" id="UP000016923">
    <property type="component" value="Unassembled WGS sequence"/>
</dbReference>
<evidence type="ECO:0000313" key="5">
    <source>
        <dbReference type="EMBL" id="EPE02230.1"/>
    </source>
</evidence>
<dbReference type="OMA" id="YESIHES"/>
<dbReference type="PANTHER" id="PTHR10540">
    <property type="entry name" value="EUKARYOTIC TRANSLATION INITIATION FACTOR 3 SUBUNIT F-RELATED"/>
    <property type="match status" value="1"/>
</dbReference>
<dbReference type="Pfam" id="PF01398">
    <property type="entry name" value="JAB"/>
    <property type="match status" value="1"/>
</dbReference>
<feature type="region of interest" description="Disordered" evidence="3">
    <location>
        <begin position="234"/>
        <end position="322"/>
    </location>
</feature>
<reference evidence="5 6" key="1">
    <citation type="journal article" date="2013" name="BMC Genomics">
        <title>The genome and transcriptome of the pine saprophyte Ophiostoma piceae, and a comparison with the bark beetle-associated pine pathogen Grosmannia clavigera.</title>
        <authorList>
            <person name="Haridas S."/>
            <person name="Wang Y."/>
            <person name="Lim L."/>
            <person name="Massoumi Alamouti S."/>
            <person name="Jackman S."/>
            <person name="Docking R."/>
            <person name="Robertson G."/>
            <person name="Birol I."/>
            <person name="Bohlmann J."/>
            <person name="Breuil C."/>
        </authorList>
    </citation>
    <scope>NUCLEOTIDE SEQUENCE [LARGE SCALE GENOMIC DNA]</scope>
    <source>
        <strain evidence="5 6">UAMH 11346</strain>
    </source>
</reference>
<accession>S3CNU5</accession>
<dbReference type="EMBL" id="KE148183">
    <property type="protein sequence ID" value="EPE02230.1"/>
    <property type="molecule type" value="Genomic_DNA"/>
</dbReference>
<keyword evidence="6" id="KW-1185">Reference proteome</keyword>
<feature type="compositionally biased region" description="Low complexity" evidence="3">
    <location>
        <begin position="238"/>
        <end position="265"/>
    </location>
</feature>
<dbReference type="CDD" id="cd08063">
    <property type="entry name" value="MPN_CSN6"/>
    <property type="match status" value="1"/>
</dbReference>
<gene>
    <name evidence="5" type="ORF">F503_01668</name>
</gene>
<sequence>MPTPTNPYVSSAKATEAVPAILHPLVLLSISDHVTRHALRKNNGPVVGAILGQHNGHQISLEHTFDFALQKSADGSVRLDSVWFNDRLEQMRTVHKDRNLDLVGWYTMFSRAGPTASIMQVHEQILKVGSTDSATTESAVLLAFHSDDLLQQSVGGKLPITLYETSVKQDDEVAAKAPVASEVSQDQVMEDAAAETSPAVRFPFKLSEVTYTVDSGEAEMISVDFVARGAANASTKTGAPASGPGSGSAARGSSSAGATVPAGADAGAGGSVSPNSSRDRAVAIESANRSKKRLVSAGPDDSTAPAEKATGLGPAASTTAASGTLSAAEEELIATLTTRANAIRMLRARLQLLTKYVESLPADALSEESNAAESVPSEPSAIEPSSTSTTVSLPILRSIQALVQRLPLVVPPAPEGVFEEERQRETNDVELLSMLLDDMMGGISSIQGLHKKFTAMESYRWYTARQAQHGINQQAISAREIADARSRTAAGGGYATQGVY</sequence>
<dbReference type="eggNOG" id="KOG3050">
    <property type="taxonomic scope" value="Eukaryota"/>
</dbReference>
<evidence type="ECO:0000313" key="6">
    <source>
        <dbReference type="Proteomes" id="UP000016923"/>
    </source>
</evidence>
<dbReference type="AlphaFoldDB" id="S3CNU5"/>
<dbReference type="PROSITE" id="PS50249">
    <property type="entry name" value="MPN"/>
    <property type="match status" value="1"/>
</dbReference>
<feature type="region of interest" description="Disordered" evidence="3">
    <location>
        <begin position="367"/>
        <end position="387"/>
    </location>
</feature>
<dbReference type="OrthoDB" id="1378at2759"/>
<evidence type="ECO:0000256" key="2">
    <source>
        <dbReference type="RuleBase" id="RU367006"/>
    </source>
</evidence>
<dbReference type="Gene3D" id="3.40.140.10">
    <property type="entry name" value="Cytidine Deaminase, domain 2"/>
    <property type="match status" value="1"/>
</dbReference>
<dbReference type="InterPro" id="IPR033859">
    <property type="entry name" value="MPN_CSN6"/>
</dbReference>
<keyword evidence="2" id="KW-0539">Nucleus</keyword>
<dbReference type="GO" id="GO:0008180">
    <property type="term" value="C:COP9 signalosome"/>
    <property type="evidence" value="ECO:0007669"/>
    <property type="project" value="UniProtKB-UniRule"/>
</dbReference>
<evidence type="ECO:0000256" key="1">
    <source>
        <dbReference type="ARBA" id="ARBA00010893"/>
    </source>
</evidence>
<evidence type="ECO:0000256" key="3">
    <source>
        <dbReference type="SAM" id="MobiDB-lite"/>
    </source>
</evidence>
<dbReference type="VEuPathDB" id="FungiDB:F503_01668"/>
<dbReference type="HOGENOM" id="CLU_027018_2_0_1"/>
<dbReference type="GO" id="GO:0005737">
    <property type="term" value="C:cytoplasm"/>
    <property type="evidence" value="ECO:0007669"/>
    <property type="project" value="UniProtKB-SubCell"/>
</dbReference>